<keyword evidence="2" id="KW-0732">Signal</keyword>
<accession>A0A378UUJ6</accession>
<sequence length="174" mass="18061">MSRTLALSAAALTVAAALSTTACAHAEPEPPPSGPSETTAPQPDSPCAAVLAGALTPADPAQVGNNRRLLHCADGTWQTFSDPYPSSDRWLSTGPELILHGQGRRNPEAAAGTWAATPQTAEAHCSVEVVDVLAAGRTSEPQTLTAAPGQPLTFEVSDHMFTMKLSGYCLWARS</sequence>
<evidence type="ECO:0000256" key="2">
    <source>
        <dbReference type="SAM" id="SignalP"/>
    </source>
</evidence>
<evidence type="ECO:0000313" key="3">
    <source>
        <dbReference type="EMBL" id="STZ87660.1"/>
    </source>
</evidence>
<proteinExistence type="predicted"/>
<evidence type="ECO:0000313" key="4">
    <source>
        <dbReference type="Proteomes" id="UP000255389"/>
    </source>
</evidence>
<gene>
    <name evidence="3" type="ORF">NCTC1542_02430</name>
</gene>
<name>A0A378UUJ6_MYCFO</name>
<protein>
    <recommendedName>
        <fullName evidence="5">Secreted protein</fullName>
    </recommendedName>
</protein>
<evidence type="ECO:0000256" key="1">
    <source>
        <dbReference type="SAM" id="MobiDB-lite"/>
    </source>
</evidence>
<feature type="chain" id="PRO_5016632429" description="Secreted protein" evidence="2">
    <location>
        <begin position="27"/>
        <end position="174"/>
    </location>
</feature>
<feature type="region of interest" description="Disordered" evidence="1">
    <location>
        <begin position="23"/>
        <end position="46"/>
    </location>
</feature>
<dbReference type="Proteomes" id="UP000255389">
    <property type="component" value="Unassembled WGS sequence"/>
</dbReference>
<dbReference type="EMBL" id="UGQY01000002">
    <property type="protein sequence ID" value="STZ87660.1"/>
    <property type="molecule type" value="Genomic_DNA"/>
</dbReference>
<reference evidence="3 4" key="1">
    <citation type="submission" date="2018-06" db="EMBL/GenBank/DDBJ databases">
        <authorList>
            <consortium name="Pathogen Informatics"/>
            <person name="Doyle S."/>
        </authorList>
    </citation>
    <scope>NUCLEOTIDE SEQUENCE [LARGE SCALE GENOMIC DNA]</scope>
    <source>
        <strain evidence="3 4">NCTC1542</strain>
    </source>
</reference>
<dbReference type="PROSITE" id="PS51257">
    <property type="entry name" value="PROKAR_LIPOPROTEIN"/>
    <property type="match status" value="1"/>
</dbReference>
<feature type="signal peptide" evidence="2">
    <location>
        <begin position="1"/>
        <end position="26"/>
    </location>
</feature>
<dbReference type="AlphaFoldDB" id="A0A378UUJ6"/>
<organism evidence="3 4">
    <name type="scientific">Mycolicibacterium fortuitum</name>
    <name type="common">Mycobacterium fortuitum</name>
    <dbReference type="NCBI Taxonomy" id="1766"/>
    <lineage>
        <taxon>Bacteria</taxon>
        <taxon>Bacillati</taxon>
        <taxon>Actinomycetota</taxon>
        <taxon>Actinomycetes</taxon>
        <taxon>Mycobacteriales</taxon>
        <taxon>Mycobacteriaceae</taxon>
        <taxon>Mycolicibacterium</taxon>
    </lineage>
</organism>
<evidence type="ECO:0008006" key="5">
    <source>
        <dbReference type="Google" id="ProtNLM"/>
    </source>
</evidence>